<comment type="function">
    <text evidence="8">Catalyzes xyloglucan endohydrolysis (XEH) and/or endotransglycosylation (XET). Cleaves and religates xyloglucan polymers, an essential constituent of the primary cell wall, and thereby participates in cell wall construction of growing tissues.</text>
</comment>
<evidence type="ECO:0000256" key="8">
    <source>
        <dbReference type="RuleBase" id="RU361120"/>
    </source>
</evidence>
<dbReference type="GO" id="GO:0048046">
    <property type="term" value="C:apoplast"/>
    <property type="evidence" value="ECO:0007669"/>
    <property type="project" value="UniProtKB-SubCell"/>
</dbReference>
<dbReference type="InterPro" id="IPR008263">
    <property type="entry name" value="GH16_AS"/>
</dbReference>
<dbReference type="PROSITE" id="PS51762">
    <property type="entry name" value="GH16_2"/>
    <property type="match status" value="1"/>
</dbReference>
<dbReference type="Gramene" id="KQJ84415">
    <property type="protein sequence ID" value="KQJ84415"/>
    <property type="gene ID" value="BRADI_5g20742v3"/>
</dbReference>
<dbReference type="GO" id="GO:0004553">
    <property type="term" value="F:hydrolase activity, hydrolyzing O-glycosyl compounds"/>
    <property type="evidence" value="ECO:0007669"/>
    <property type="project" value="InterPro"/>
</dbReference>
<evidence type="ECO:0000256" key="1">
    <source>
        <dbReference type="ARBA" id="ARBA00022679"/>
    </source>
</evidence>
<reference evidence="10 11" key="1">
    <citation type="journal article" date="2010" name="Nature">
        <title>Genome sequencing and analysis of the model grass Brachypodium distachyon.</title>
        <authorList>
            <consortium name="International Brachypodium Initiative"/>
        </authorList>
    </citation>
    <scope>NUCLEOTIDE SEQUENCE [LARGE SCALE GENOMIC DNA]</scope>
    <source>
        <strain evidence="10">Bd21</strain>
        <strain evidence="11">cv. Bd21</strain>
    </source>
</reference>
<dbReference type="PANTHER" id="PTHR31062">
    <property type="entry name" value="XYLOGLUCAN ENDOTRANSGLUCOSYLASE/HYDROLASE PROTEIN 8-RELATED"/>
    <property type="match status" value="1"/>
</dbReference>
<organism evidence="10">
    <name type="scientific">Brachypodium distachyon</name>
    <name type="common">Purple false brome</name>
    <name type="synonym">Trachynia distachya</name>
    <dbReference type="NCBI Taxonomy" id="15368"/>
    <lineage>
        <taxon>Eukaryota</taxon>
        <taxon>Viridiplantae</taxon>
        <taxon>Streptophyta</taxon>
        <taxon>Embryophyta</taxon>
        <taxon>Tracheophyta</taxon>
        <taxon>Spermatophyta</taxon>
        <taxon>Magnoliopsida</taxon>
        <taxon>Liliopsida</taxon>
        <taxon>Poales</taxon>
        <taxon>Poaceae</taxon>
        <taxon>BOP clade</taxon>
        <taxon>Pooideae</taxon>
        <taxon>Stipodae</taxon>
        <taxon>Brachypodieae</taxon>
        <taxon>Brachypodium</taxon>
    </lineage>
</organism>
<dbReference type="InterPro" id="IPR044791">
    <property type="entry name" value="Beta-glucanase/XTH"/>
</dbReference>
<dbReference type="InterPro" id="IPR010713">
    <property type="entry name" value="XET_C"/>
</dbReference>
<evidence type="ECO:0000313" key="12">
    <source>
        <dbReference type="Proteomes" id="UP000008810"/>
    </source>
</evidence>
<dbReference type="GeneID" id="100843131"/>
<dbReference type="InterPro" id="IPR013320">
    <property type="entry name" value="ConA-like_dom_sf"/>
</dbReference>
<dbReference type="SUPFAM" id="SSF49899">
    <property type="entry name" value="Concanavalin A-like lectins/glucanases"/>
    <property type="match status" value="1"/>
</dbReference>
<dbReference type="RefSeq" id="XP_003581617.1">
    <property type="nucleotide sequence ID" value="XM_003581569.2"/>
</dbReference>
<evidence type="ECO:0000256" key="2">
    <source>
        <dbReference type="ARBA" id="ARBA00022801"/>
    </source>
</evidence>
<feature type="active site" description="Nucleophile" evidence="6">
    <location>
        <position position="105"/>
    </location>
</feature>
<dbReference type="STRING" id="15368.I1J1G3"/>
<dbReference type="PRINTS" id="PR00737">
    <property type="entry name" value="GLHYDRLASE16"/>
</dbReference>
<proteinExistence type="inferred from homology"/>
<dbReference type="EnsemblPlants" id="KQJ84415">
    <property type="protein sequence ID" value="KQJ84415"/>
    <property type="gene ID" value="BRADI_5g20742v3"/>
</dbReference>
<feature type="glycosylation site" description="N-linked (GlcNAc...) asparagine" evidence="7">
    <location>
        <position position="113"/>
    </location>
</feature>
<dbReference type="InterPro" id="IPR008264">
    <property type="entry name" value="Beta_glucanase"/>
</dbReference>
<dbReference type="GO" id="GO:0009834">
    <property type="term" value="P:plant-type secondary cell wall biogenesis"/>
    <property type="evidence" value="ECO:0000318"/>
    <property type="project" value="GO_Central"/>
</dbReference>
<keyword evidence="4" id="KW-0325">Glycoprotein</keyword>
<feature type="active site" description="Proton donor" evidence="6">
    <location>
        <position position="109"/>
    </location>
</feature>
<keyword evidence="8" id="KW-0961">Cell wall biogenesis/degradation</keyword>
<keyword evidence="5 8" id="KW-0326">Glycosidase</keyword>
<dbReference type="InterPro" id="IPR000757">
    <property type="entry name" value="Beta-glucanase-like"/>
</dbReference>
<dbReference type="Pfam" id="PF06955">
    <property type="entry name" value="XET_C"/>
    <property type="match status" value="1"/>
</dbReference>
<dbReference type="GO" id="GO:0010411">
    <property type="term" value="P:xyloglucan metabolic process"/>
    <property type="evidence" value="ECO:0000318"/>
    <property type="project" value="GO_Central"/>
</dbReference>
<gene>
    <name evidence="11" type="primary">LOC100843131</name>
    <name evidence="10" type="ORF">BRADI_5g20742v3</name>
</gene>
<comment type="PTM">
    <text evidence="8">Contains at least one intrachain disulfide bond essential for its enzymatic activity.</text>
</comment>
<dbReference type="EMBL" id="CM000884">
    <property type="protein sequence ID" value="KQJ84415.1"/>
    <property type="molecule type" value="Genomic_DNA"/>
</dbReference>
<evidence type="ECO:0000256" key="7">
    <source>
        <dbReference type="PIRSR" id="PIRSR005604-2"/>
    </source>
</evidence>
<feature type="chain" id="PRO_5013982856" description="Xyloglucan endotransglucosylase/hydrolase" evidence="8">
    <location>
        <begin position="27"/>
        <end position="279"/>
    </location>
</feature>
<dbReference type="GO" id="GO:0071555">
    <property type="term" value="P:cell wall organization"/>
    <property type="evidence" value="ECO:0007669"/>
    <property type="project" value="UniProtKB-KW"/>
</dbReference>
<dbReference type="InterPro" id="IPR016455">
    <property type="entry name" value="XTH"/>
</dbReference>
<dbReference type="EC" id="2.4.1.207" evidence="8"/>
<name>I1J1G3_BRADI</name>
<evidence type="ECO:0000256" key="5">
    <source>
        <dbReference type="ARBA" id="ARBA00023295"/>
    </source>
</evidence>
<keyword evidence="12" id="KW-1185">Reference proteome</keyword>
<dbReference type="Gene3D" id="2.60.120.200">
    <property type="match status" value="1"/>
</dbReference>
<reference evidence="11" key="3">
    <citation type="submission" date="2018-08" db="UniProtKB">
        <authorList>
            <consortium name="EnsemblPlants"/>
        </authorList>
    </citation>
    <scope>IDENTIFICATION</scope>
    <source>
        <strain evidence="11">cv. Bd21</strain>
    </source>
</reference>
<keyword evidence="8" id="KW-0732">Signal</keyword>
<dbReference type="CDD" id="cd02176">
    <property type="entry name" value="GH16_XET"/>
    <property type="match status" value="1"/>
</dbReference>
<dbReference type="eggNOG" id="ENOG502QQ71">
    <property type="taxonomic scope" value="Eukaryota"/>
</dbReference>
<dbReference type="Pfam" id="PF00722">
    <property type="entry name" value="Glyco_hydro_16"/>
    <property type="match status" value="1"/>
</dbReference>
<dbReference type="AlphaFoldDB" id="I1J1G3"/>
<dbReference type="KEGG" id="bdi:100843131"/>
<evidence type="ECO:0000256" key="4">
    <source>
        <dbReference type="ARBA" id="ARBA00023180"/>
    </source>
</evidence>
<comment type="similarity">
    <text evidence="8">Belongs to the glycosyl hydrolase 16 family.</text>
</comment>
<dbReference type="Proteomes" id="UP000008810">
    <property type="component" value="Chromosome 5"/>
</dbReference>
<evidence type="ECO:0000313" key="11">
    <source>
        <dbReference type="EnsemblPlants" id="KQJ84415"/>
    </source>
</evidence>
<reference evidence="10" key="2">
    <citation type="submission" date="2017-06" db="EMBL/GenBank/DDBJ databases">
        <title>WGS assembly of Brachypodium distachyon.</title>
        <authorList>
            <consortium name="The International Brachypodium Initiative"/>
            <person name="Lucas S."/>
            <person name="Harmon-Smith M."/>
            <person name="Lail K."/>
            <person name="Tice H."/>
            <person name="Grimwood J."/>
            <person name="Bruce D."/>
            <person name="Barry K."/>
            <person name="Shu S."/>
            <person name="Lindquist E."/>
            <person name="Wang M."/>
            <person name="Pitluck S."/>
            <person name="Vogel J.P."/>
            <person name="Garvin D.F."/>
            <person name="Mockler T.C."/>
            <person name="Schmutz J."/>
            <person name="Rokhsar D."/>
            <person name="Bevan M.W."/>
        </authorList>
    </citation>
    <scope>NUCLEOTIDE SEQUENCE</scope>
    <source>
        <strain evidence="10">Bd21</strain>
    </source>
</reference>
<evidence type="ECO:0000313" key="10">
    <source>
        <dbReference type="EMBL" id="KQJ84415.1"/>
    </source>
</evidence>
<evidence type="ECO:0000256" key="6">
    <source>
        <dbReference type="PIRSR" id="PIRSR005604-1"/>
    </source>
</evidence>
<feature type="domain" description="GH16" evidence="9">
    <location>
        <begin position="30"/>
        <end position="219"/>
    </location>
</feature>
<dbReference type="GO" id="GO:0016762">
    <property type="term" value="F:xyloglucan:xyloglucosyl transferase activity"/>
    <property type="evidence" value="ECO:0000318"/>
    <property type="project" value="GO_Central"/>
</dbReference>
<dbReference type="GO" id="GO:0009505">
    <property type="term" value="C:plant-type cell wall"/>
    <property type="evidence" value="ECO:0000318"/>
    <property type="project" value="GO_Central"/>
</dbReference>
<keyword evidence="2 8" id="KW-0378">Hydrolase</keyword>
<keyword evidence="1 8" id="KW-0808">Transferase</keyword>
<dbReference type="PROSITE" id="PS01034">
    <property type="entry name" value="GH16_1"/>
    <property type="match status" value="1"/>
</dbReference>
<keyword evidence="3" id="KW-1015">Disulfide bond</keyword>
<evidence type="ECO:0000259" key="9">
    <source>
        <dbReference type="PROSITE" id="PS51762"/>
    </source>
</evidence>
<sequence>MASAGSMKALVVILCIAAGTAHVVVAGRIDDGGGLEVMWGGASVSPDGQVISLSLDRSSGSGFRSRDTYLYARIDLQIKLVPQNSAGTVATCYMMSEGSWEAHDEIDLEFLGNETGQPYTLHTNVFTNGAGQKEQQFRLWFDPTAGFHTYSIVWTPHHILVVVDGTPIRELRNHADKGVAYPSWQPMRVHGSLWDAEDWATQGGQVKTDWSQAPFVAQYRNFTAVSTAAAGGGYGQEYVMMDAAAQEAMRRARESYMTYDYCADGRRFPQGAPPECYMT</sequence>
<keyword evidence="8" id="KW-0052">Apoplast</keyword>
<keyword evidence="8" id="KW-0134">Cell wall</keyword>
<evidence type="ECO:0000256" key="3">
    <source>
        <dbReference type="ARBA" id="ARBA00023157"/>
    </source>
</evidence>
<dbReference type="OrthoDB" id="4781at2759"/>
<comment type="subcellular location">
    <subcellularLocation>
        <location evidence="8">Secreted</location>
        <location evidence="8">Cell wall</location>
    </subcellularLocation>
    <subcellularLocation>
        <location evidence="8">Secreted</location>
        <location evidence="8">Extracellular space</location>
        <location evidence="8">Apoplast</location>
    </subcellularLocation>
</comment>
<dbReference type="PIRSF" id="PIRSF005604">
    <property type="entry name" value="XET"/>
    <property type="match status" value="1"/>
</dbReference>
<keyword evidence="8" id="KW-0964">Secreted</keyword>
<dbReference type="HOGENOM" id="CLU_048041_0_0_1"/>
<feature type="signal peptide" evidence="8">
    <location>
        <begin position="1"/>
        <end position="26"/>
    </location>
</feature>
<accession>I1J1G3</accession>
<dbReference type="OMA" id="YPSSQRM"/>
<protein>
    <recommendedName>
        <fullName evidence="8">Xyloglucan endotransglucosylase/hydrolase</fullName>
        <ecNumber evidence="8">2.4.1.207</ecNumber>
    </recommendedName>
</protein>